<evidence type="ECO:0000313" key="3">
    <source>
        <dbReference type="EMBL" id="SEH07475.1"/>
    </source>
</evidence>
<feature type="transmembrane region" description="Helical" evidence="1">
    <location>
        <begin position="208"/>
        <end position="228"/>
    </location>
</feature>
<keyword evidence="4" id="KW-1185">Reference proteome</keyword>
<accession>A0A1H6FEL0</accession>
<dbReference type="Proteomes" id="UP000236724">
    <property type="component" value="Unassembled WGS sequence"/>
</dbReference>
<gene>
    <name evidence="3" type="ORF">MBHS_03350</name>
</gene>
<keyword evidence="1" id="KW-0472">Membrane</keyword>
<organism evidence="3 4">
    <name type="scientific">Candidatus Venteria ishoeyi</name>
    <dbReference type="NCBI Taxonomy" id="1899563"/>
    <lineage>
        <taxon>Bacteria</taxon>
        <taxon>Pseudomonadati</taxon>
        <taxon>Pseudomonadota</taxon>
        <taxon>Gammaproteobacteria</taxon>
        <taxon>Thiotrichales</taxon>
        <taxon>Thiotrichaceae</taxon>
        <taxon>Venteria</taxon>
    </lineage>
</organism>
<dbReference type="PANTHER" id="PTHR42208:SF1">
    <property type="entry name" value="HEAVY METAL TRANSPORTER"/>
    <property type="match status" value="1"/>
</dbReference>
<feature type="transmembrane region" description="Helical" evidence="1">
    <location>
        <begin position="143"/>
        <end position="168"/>
    </location>
</feature>
<evidence type="ECO:0000313" key="4">
    <source>
        <dbReference type="Proteomes" id="UP000236724"/>
    </source>
</evidence>
<dbReference type="InterPro" id="IPR039447">
    <property type="entry name" value="UreH-like_TM_dom"/>
</dbReference>
<dbReference type="PANTHER" id="PTHR42208">
    <property type="entry name" value="HEAVY METAL TRANSPORTER-RELATED"/>
    <property type="match status" value="1"/>
</dbReference>
<protein>
    <recommendedName>
        <fullName evidence="2">Urease accessory protein UreH-like transmembrane domain-containing protein</fullName>
    </recommendedName>
</protein>
<proteinExistence type="predicted"/>
<sequence length="247" mass="27791">MNDMLTPSLLTAFTVGLLSSLHCLSMCGSIMGALSFALPSQTQQRWWYLSAYILIYNIGRIGSYIIIGALLGQVSETLIKQMFLHDGHQLLSVLTIVMMLMIGLYLGGWFSQLVQLEKIGKPIWRYLEPLGRRLMPVDTLPKALAYGTVWGWMPCGIVYTMLLMAVTLGSAIDSALFMLVFGLGTLPTLLASGLFTSRLYHFARNPTIRRWIGSLIVLLALISLFFWFQHSQNQEHATHHHTMHTQE</sequence>
<dbReference type="RefSeq" id="WP_103921122.1">
    <property type="nucleotide sequence ID" value="NZ_FMSV02000531.1"/>
</dbReference>
<feature type="domain" description="Urease accessory protein UreH-like transmembrane" evidence="2">
    <location>
        <begin position="11"/>
        <end position="221"/>
    </location>
</feature>
<dbReference type="OrthoDB" id="9798690at2"/>
<evidence type="ECO:0000259" key="2">
    <source>
        <dbReference type="Pfam" id="PF13386"/>
    </source>
</evidence>
<feature type="transmembrane region" description="Helical" evidence="1">
    <location>
        <begin position="175"/>
        <end position="196"/>
    </location>
</feature>
<evidence type="ECO:0000256" key="1">
    <source>
        <dbReference type="SAM" id="Phobius"/>
    </source>
</evidence>
<keyword evidence="1" id="KW-1133">Transmembrane helix</keyword>
<reference evidence="3 4" key="1">
    <citation type="submission" date="2016-10" db="EMBL/GenBank/DDBJ databases">
        <authorList>
            <person name="de Groot N.N."/>
        </authorList>
    </citation>
    <scope>NUCLEOTIDE SEQUENCE [LARGE SCALE GENOMIC DNA]</scope>
    <source>
        <strain evidence="3">MBHS1</strain>
    </source>
</reference>
<dbReference type="EMBL" id="FMSV02000531">
    <property type="protein sequence ID" value="SEH07475.1"/>
    <property type="molecule type" value="Genomic_DNA"/>
</dbReference>
<feature type="transmembrane region" description="Helical" evidence="1">
    <location>
        <begin position="90"/>
        <end position="110"/>
    </location>
</feature>
<feature type="transmembrane region" description="Helical" evidence="1">
    <location>
        <begin position="47"/>
        <end position="70"/>
    </location>
</feature>
<keyword evidence="1" id="KW-0812">Transmembrane</keyword>
<dbReference type="Pfam" id="PF13386">
    <property type="entry name" value="DsbD_2"/>
    <property type="match status" value="1"/>
</dbReference>
<dbReference type="AlphaFoldDB" id="A0A1H6FEL0"/>
<name>A0A1H6FEL0_9GAMM</name>